<dbReference type="Pfam" id="PF01541">
    <property type="entry name" value="GIY-YIG"/>
    <property type="match status" value="1"/>
</dbReference>
<dbReference type="AlphaFoldDB" id="A0A2H0UEF7"/>
<dbReference type="InterPro" id="IPR050190">
    <property type="entry name" value="UPF0213_domain"/>
</dbReference>
<evidence type="ECO:0000313" key="4">
    <source>
        <dbReference type="Proteomes" id="UP000231192"/>
    </source>
</evidence>
<dbReference type="PROSITE" id="PS50164">
    <property type="entry name" value="GIY_YIG"/>
    <property type="match status" value="1"/>
</dbReference>
<dbReference type="SMART" id="SM00465">
    <property type="entry name" value="GIYc"/>
    <property type="match status" value="1"/>
</dbReference>
<organism evidence="3 4">
    <name type="scientific">Candidatus Kaiserbacteria bacterium CG10_big_fil_rev_8_21_14_0_10_51_14</name>
    <dbReference type="NCBI Taxonomy" id="1974610"/>
    <lineage>
        <taxon>Bacteria</taxon>
        <taxon>Candidatus Kaiseribacteriota</taxon>
    </lineage>
</organism>
<accession>A0A2H0UEF7</accession>
<dbReference type="PANTHER" id="PTHR34477:SF1">
    <property type="entry name" value="UPF0213 PROTEIN YHBQ"/>
    <property type="match status" value="1"/>
</dbReference>
<protein>
    <submittedName>
        <fullName evidence="3">Excinuclease ABC subunit C</fullName>
    </submittedName>
</protein>
<feature type="domain" description="GIY-YIG" evidence="2">
    <location>
        <begin position="8"/>
        <end position="83"/>
    </location>
</feature>
<sequence>MNPVRDEKSWYTYILKSLKDGETYTGSTNDLRKRFKQHNDGVASSTKGRRPFELIYYEMCRDEGDARSRELFLKSGMGKRYLKNRLKRFLSLTG</sequence>
<evidence type="ECO:0000259" key="2">
    <source>
        <dbReference type="PROSITE" id="PS50164"/>
    </source>
</evidence>
<name>A0A2H0UEF7_9BACT</name>
<reference evidence="4" key="1">
    <citation type="submission" date="2017-09" db="EMBL/GenBank/DDBJ databases">
        <title>Depth-based differentiation of microbial function through sediment-hosted aquifers and enrichment of novel symbionts in the deep terrestrial subsurface.</title>
        <authorList>
            <person name="Probst A.J."/>
            <person name="Ladd B."/>
            <person name="Jarett J.K."/>
            <person name="Geller-Mcgrath D.E."/>
            <person name="Sieber C.M.K."/>
            <person name="Emerson J.B."/>
            <person name="Anantharaman K."/>
            <person name="Thomas B.C."/>
            <person name="Malmstrom R."/>
            <person name="Stieglmeier M."/>
            <person name="Klingl A."/>
            <person name="Woyke T."/>
            <person name="Ryan C.M."/>
            <person name="Banfield J.F."/>
        </authorList>
    </citation>
    <scope>NUCLEOTIDE SEQUENCE [LARGE SCALE GENOMIC DNA]</scope>
</reference>
<proteinExistence type="inferred from homology"/>
<dbReference type="Proteomes" id="UP000231192">
    <property type="component" value="Unassembled WGS sequence"/>
</dbReference>
<comment type="caution">
    <text evidence="3">The sequence shown here is derived from an EMBL/GenBank/DDBJ whole genome shotgun (WGS) entry which is preliminary data.</text>
</comment>
<dbReference type="InterPro" id="IPR035901">
    <property type="entry name" value="GIY-YIG_endonuc_sf"/>
</dbReference>
<dbReference type="CDD" id="cd10449">
    <property type="entry name" value="GIY-YIG_SLX1_like"/>
    <property type="match status" value="1"/>
</dbReference>
<comment type="similarity">
    <text evidence="1">Belongs to the UPF0213 family.</text>
</comment>
<gene>
    <name evidence="3" type="ORF">COU18_01465</name>
</gene>
<dbReference type="PANTHER" id="PTHR34477">
    <property type="entry name" value="UPF0213 PROTEIN YHBQ"/>
    <property type="match status" value="1"/>
</dbReference>
<dbReference type="Gene3D" id="3.40.1440.10">
    <property type="entry name" value="GIY-YIG endonuclease"/>
    <property type="match status" value="1"/>
</dbReference>
<evidence type="ECO:0000256" key="1">
    <source>
        <dbReference type="ARBA" id="ARBA00007435"/>
    </source>
</evidence>
<dbReference type="SUPFAM" id="SSF82771">
    <property type="entry name" value="GIY-YIG endonuclease"/>
    <property type="match status" value="1"/>
</dbReference>
<evidence type="ECO:0000313" key="3">
    <source>
        <dbReference type="EMBL" id="PIR84056.1"/>
    </source>
</evidence>
<dbReference type="EMBL" id="PFBK01000003">
    <property type="protein sequence ID" value="PIR84056.1"/>
    <property type="molecule type" value="Genomic_DNA"/>
</dbReference>
<dbReference type="InterPro" id="IPR000305">
    <property type="entry name" value="GIY-YIG_endonuc"/>
</dbReference>